<dbReference type="GO" id="GO:0016020">
    <property type="term" value="C:membrane"/>
    <property type="evidence" value="ECO:0007669"/>
    <property type="project" value="UniProtKB-SubCell"/>
</dbReference>
<evidence type="ECO:0000313" key="8">
    <source>
        <dbReference type="EMBL" id="CUP61164.1"/>
    </source>
</evidence>
<dbReference type="AlphaFoldDB" id="A0A174PIZ4"/>
<dbReference type="GO" id="GO:0006605">
    <property type="term" value="P:protein targeting"/>
    <property type="evidence" value="ECO:0007669"/>
    <property type="project" value="InterPro"/>
</dbReference>
<evidence type="ECO:0000256" key="1">
    <source>
        <dbReference type="ARBA" id="ARBA00004370"/>
    </source>
</evidence>
<dbReference type="GO" id="GO:0006886">
    <property type="term" value="P:intracellular protein transport"/>
    <property type="evidence" value="ECO:0007669"/>
    <property type="project" value="InterPro"/>
</dbReference>
<keyword evidence="7" id="KW-0472">Membrane</keyword>
<protein>
    <submittedName>
        <fullName evidence="8">SecE/Sec61-gamma subunits of protein translocation complex</fullName>
    </submittedName>
</protein>
<comment type="subcellular location">
    <subcellularLocation>
        <location evidence="1">Membrane</location>
    </subcellularLocation>
</comment>
<dbReference type="InterPro" id="IPR038379">
    <property type="entry name" value="SecE_sf"/>
</dbReference>
<accession>A0A174PIZ4</accession>
<organism evidence="8 9">
    <name type="scientific">Blautia obeum</name>
    <dbReference type="NCBI Taxonomy" id="40520"/>
    <lineage>
        <taxon>Bacteria</taxon>
        <taxon>Bacillati</taxon>
        <taxon>Bacillota</taxon>
        <taxon>Clostridia</taxon>
        <taxon>Lachnospirales</taxon>
        <taxon>Lachnospiraceae</taxon>
        <taxon>Blautia</taxon>
    </lineage>
</organism>
<dbReference type="EMBL" id="CZBP01000001">
    <property type="protein sequence ID" value="CUP61164.1"/>
    <property type="molecule type" value="Genomic_DNA"/>
</dbReference>
<dbReference type="Pfam" id="PF00584">
    <property type="entry name" value="SecE"/>
    <property type="match status" value="1"/>
</dbReference>
<keyword evidence="4" id="KW-0653">Protein transport</keyword>
<name>A0A174PIZ4_9FIRM</name>
<dbReference type="RefSeq" id="WP_055059204.1">
    <property type="nucleotide sequence ID" value="NZ_CZBP01000001.1"/>
</dbReference>
<proteinExistence type="predicted"/>
<dbReference type="Proteomes" id="UP000095762">
    <property type="component" value="Unassembled WGS sequence"/>
</dbReference>
<keyword evidence="3" id="KW-0812">Transmembrane</keyword>
<keyword evidence="2" id="KW-0813">Transport</keyword>
<evidence type="ECO:0000256" key="5">
    <source>
        <dbReference type="ARBA" id="ARBA00022989"/>
    </source>
</evidence>
<evidence type="ECO:0000313" key="9">
    <source>
        <dbReference type="Proteomes" id="UP000095762"/>
    </source>
</evidence>
<keyword evidence="5" id="KW-1133">Transmembrane helix</keyword>
<evidence type="ECO:0000256" key="7">
    <source>
        <dbReference type="ARBA" id="ARBA00023136"/>
    </source>
</evidence>
<evidence type="ECO:0000256" key="3">
    <source>
        <dbReference type="ARBA" id="ARBA00022692"/>
    </source>
</evidence>
<evidence type="ECO:0000256" key="6">
    <source>
        <dbReference type="ARBA" id="ARBA00023010"/>
    </source>
</evidence>
<dbReference type="Gene3D" id="1.20.5.1030">
    <property type="entry name" value="Preprotein translocase secy subunit"/>
    <property type="match status" value="1"/>
</dbReference>
<sequence>MRELKNELNEFKTNFKKVIWPKPLKGLKTTGMVLLVSVAAGSLISFSDFLGKCGVSLFIK</sequence>
<reference evidence="8 9" key="1">
    <citation type="submission" date="2015-09" db="EMBL/GenBank/DDBJ databases">
        <authorList>
            <consortium name="Pathogen Informatics"/>
        </authorList>
    </citation>
    <scope>NUCLEOTIDE SEQUENCE [LARGE SCALE GENOMIC DNA]</scope>
    <source>
        <strain evidence="8 9">2789STDY5834957</strain>
    </source>
</reference>
<keyword evidence="6" id="KW-0811">Translocation</keyword>
<gene>
    <name evidence="8" type="ORF">ERS852569_00168</name>
</gene>
<evidence type="ECO:0000256" key="2">
    <source>
        <dbReference type="ARBA" id="ARBA00022448"/>
    </source>
</evidence>
<evidence type="ECO:0000256" key="4">
    <source>
        <dbReference type="ARBA" id="ARBA00022927"/>
    </source>
</evidence>
<dbReference type="InterPro" id="IPR001901">
    <property type="entry name" value="Translocase_SecE/Sec61-g"/>
</dbReference>